<evidence type="ECO:0000256" key="1">
    <source>
        <dbReference type="ARBA" id="ARBA00004123"/>
    </source>
</evidence>
<dbReference type="STRING" id="136037.A0A067QU06"/>
<evidence type="ECO:0000256" key="5">
    <source>
        <dbReference type="ARBA" id="ARBA00022679"/>
    </source>
</evidence>
<evidence type="ECO:0000256" key="8">
    <source>
        <dbReference type="ARBA" id="ARBA00022771"/>
    </source>
</evidence>
<evidence type="ECO:0000256" key="11">
    <source>
        <dbReference type="ARBA" id="ARBA00048985"/>
    </source>
</evidence>
<evidence type="ECO:0000256" key="2">
    <source>
        <dbReference type="ARBA" id="ARBA00004496"/>
    </source>
</evidence>
<dbReference type="GO" id="GO:0008757">
    <property type="term" value="F:S-adenosylmethionine-dependent methyltransferase activity"/>
    <property type="evidence" value="ECO:0007669"/>
    <property type="project" value="UniProtKB-ARBA"/>
</dbReference>
<dbReference type="SUPFAM" id="SSF82199">
    <property type="entry name" value="SET domain"/>
    <property type="match status" value="1"/>
</dbReference>
<evidence type="ECO:0000259" key="17">
    <source>
        <dbReference type="PROSITE" id="PS50865"/>
    </source>
</evidence>
<evidence type="ECO:0000259" key="16">
    <source>
        <dbReference type="PROSITE" id="PS50280"/>
    </source>
</evidence>
<evidence type="ECO:0000313" key="19">
    <source>
        <dbReference type="Proteomes" id="UP000027135"/>
    </source>
</evidence>
<dbReference type="SUPFAM" id="SSF144232">
    <property type="entry name" value="HIT/MYND zinc finger-like"/>
    <property type="match status" value="1"/>
</dbReference>
<evidence type="ECO:0000256" key="10">
    <source>
        <dbReference type="ARBA" id="ARBA00023242"/>
    </source>
</evidence>
<dbReference type="InterPro" id="IPR002893">
    <property type="entry name" value="Znf_MYND"/>
</dbReference>
<dbReference type="Gene3D" id="2.170.270.10">
    <property type="entry name" value="SET domain"/>
    <property type="match status" value="1"/>
</dbReference>
<keyword evidence="7" id="KW-0479">Metal-binding</keyword>
<keyword evidence="19" id="KW-1185">Reference proteome</keyword>
<dbReference type="GO" id="GO:0008170">
    <property type="term" value="F:N-methyltransferase activity"/>
    <property type="evidence" value="ECO:0007669"/>
    <property type="project" value="UniProtKB-ARBA"/>
</dbReference>
<dbReference type="GO" id="GO:0032259">
    <property type="term" value="P:methylation"/>
    <property type="evidence" value="ECO:0007669"/>
    <property type="project" value="UniProtKB-KW"/>
</dbReference>
<dbReference type="GO" id="GO:0008276">
    <property type="term" value="F:protein methyltransferase activity"/>
    <property type="evidence" value="ECO:0007669"/>
    <property type="project" value="UniProtKB-ARBA"/>
</dbReference>
<dbReference type="Pfam" id="PF00856">
    <property type="entry name" value="SET"/>
    <property type="match status" value="1"/>
</dbReference>
<evidence type="ECO:0000256" key="4">
    <source>
        <dbReference type="ARBA" id="ARBA00022603"/>
    </source>
</evidence>
<dbReference type="Gene3D" id="1.10.220.160">
    <property type="match status" value="1"/>
</dbReference>
<dbReference type="InterPro" id="IPR052097">
    <property type="entry name" value="SET-MYND_domain_protein"/>
</dbReference>
<organism evidence="18 19">
    <name type="scientific">Zootermopsis nevadensis</name>
    <name type="common">Dampwood termite</name>
    <dbReference type="NCBI Taxonomy" id="136037"/>
    <lineage>
        <taxon>Eukaryota</taxon>
        <taxon>Metazoa</taxon>
        <taxon>Ecdysozoa</taxon>
        <taxon>Arthropoda</taxon>
        <taxon>Hexapoda</taxon>
        <taxon>Insecta</taxon>
        <taxon>Pterygota</taxon>
        <taxon>Neoptera</taxon>
        <taxon>Polyneoptera</taxon>
        <taxon>Dictyoptera</taxon>
        <taxon>Blattodea</taxon>
        <taxon>Blattoidea</taxon>
        <taxon>Termitoidae</taxon>
        <taxon>Termopsidae</taxon>
        <taxon>Zootermopsis</taxon>
    </lineage>
</organism>
<dbReference type="GO" id="GO:0005737">
    <property type="term" value="C:cytoplasm"/>
    <property type="evidence" value="ECO:0007669"/>
    <property type="project" value="UniProtKB-SubCell"/>
</dbReference>
<dbReference type="InterPro" id="IPR044421">
    <property type="entry name" value="SMYD4_SET"/>
</dbReference>
<dbReference type="SUPFAM" id="SSF48452">
    <property type="entry name" value="TPR-like"/>
    <property type="match status" value="1"/>
</dbReference>
<dbReference type="Proteomes" id="UP000027135">
    <property type="component" value="Unassembled WGS sequence"/>
</dbReference>
<comment type="function">
    <text evidence="12">Protein-lysine N-methyltransferase. Monomethylates PRMT5, modulating its transcriptional activity. May also act as a histone methyltransferase. Plays a critical role in cardiac development. Acts as a key epigenetic regulator of gene expression during cardiac development via its dual activities as a methyltransferase and negative regulator of HDAC1.</text>
</comment>
<evidence type="ECO:0000256" key="13">
    <source>
        <dbReference type="ARBA" id="ARBA00093635"/>
    </source>
</evidence>
<keyword evidence="10" id="KW-0539">Nucleus</keyword>
<dbReference type="GO" id="GO:0008270">
    <property type="term" value="F:zinc ion binding"/>
    <property type="evidence" value="ECO:0007669"/>
    <property type="project" value="UniProtKB-KW"/>
</dbReference>
<comment type="subcellular location">
    <subcellularLocation>
        <location evidence="2">Cytoplasm</location>
    </subcellularLocation>
    <subcellularLocation>
        <location evidence="1">Nucleus</location>
    </subcellularLocation>
</comment>
<accession>A0A067QU06</accession>
<gene>
    <name evidence="18" type="ORF">L798_13500</name>
</gene>
<dbReference type="EMBL" id="KK853018">
    <property type="protein sequence ID" value="KDR12448.1"/>
    <property type="molecule type" value="Genomic_DNA"/>
</dbReference>
<evidence type="ECO:0000256" key="3">
    <source>
        <dbReference type="ARBA" id="ARBA00022490"/>
    </source>
</evidence>
<dbReference type="PANTHER" id="PTHR46165">
    <property type="entry name" value="SET AND MYND DOMAIN-CONTAINING PROTEIN 4"/>
    <property type="match status" value="1"/>
</dbReference>
<protein>
    <recommendedName>
        <fullName evidence="13">Protein-lysine N-methyltransferase SMYD4</fullName>
    </recommendedName>
    <alternativeName>
        <fullName evidence="14">SET and MYND domain-containing protein 4</fullName>
    </alternativeName>
</protein>
<dbReference type="InParanoid" id="A0A067QU06"/>
<dbReference type="PROSITE" id="PS50280">
    <property type="entry name" value="SET"/>
    <property type="match status" value="1"/>
</dbReference>
<keyword evidence="6" id="KW-0949">S-adenosyl-L-methionine</keyword>
<evidence type="ECO:0000256" key="7">
    <source>
        <dbReference type="ARBA" id="ARBA00022723"/>
    </source>
</evidence>
<sequence>MHRHQVSKSETSCRPAPFFKRVFLNMLPKSWQELLDALTLESNSIDTFNRISSVKLQEDIIDICINEKRYRDKLLNWIIFTQSNAKWVKSASRASKFRREGNEKFKKCDNAGSLALYTQSVVNAPRDSEELSLALANRSAALFHLGAYKECLQDISLALQSDYPTSLHYKLHVRRGQCLAELNRPKEQIEALQSAQKCLELVKDMPLCKKASLKRDIETALAKASSQLSVDSTQNTFDGSEPFQIPVPTYGENERFAYASIALDLRYSEGKGRHVIANRDVKMGDILFVERPYAFVVLPAQYKAHCHNCCRTYVSPIPCWECTMVLYCSEACRQESWDQYHQWECHGGLELLHSIGIAHLGLRVILKAGPLPKLKGSYMKLQKSLPQLEDTYGDKEDNYRAVYHLMPHLEDMQHQDLFQYAMTACMLTLYLSQCTDYFKEEANSLSPADLLQDRKSVLCLVGGVILRHIAQLVCNGHAITKLDISQPENENQEVLMERQVRIATAIYPSASMMNHSCDPNIINSFYNQYLIVRACKDIHEGEEVFNCYGPHFRHMSSPERKDILRSQYFFYCNCRPCSLSGQEDFHERFSALLCLECSGPLLQSSDSAHHMTCSDCGHRQSFSSLAGATFKAHALFNEGSMALDMGDMKEAVKKFEACWNLRQRCLYRSHKDLSACGDQVAKCYSMLGDYGRSVECLLRCLPAVEEQFGCNSIEVANELQKISDVMMCDVSQHGQGSAAYLEKHKKATEFVQRAKQILELHYGLWNTGLQDILDKEQQLKQMKM</sequence>
<keyword evidence="5" id="KW-0808">Transferase</keyword>
<dbReference type="InterPro" id="IPR046341">
    <property type="entry name" value="SET_dom_sf"/>
</dbReference>
<dbReference type="GO" id="GO:0005634">
    <property type="term" value="C:nucleus"/>
    <property type="evidence" value="ECO:0007669"/>
    <property type="project" value="UniProtKB-SubCell"/>
</dbReference>
<dbReference type="eggNOG" id="KOG2084">
    <property type="taxonomic scope" value="Eukaryota"/>
</dbReference>
<evidence type="ECO:0000313" key="18">
    <source>
        <dbReference type="EMBL" id="KDR12448.1"/>
    </source>
</evidence>
<dbReference type="GO" id="GO:0042826">
    <property type="term" value="F:histone deacetylase binding"/>
    <property type="evidence" value="ECO:0007669"/>
    <property type="project" value="TreeGrafter"/>
</dbReference>
<reference evidence="18 19" key="1">
    <citation type="journal article" date="2014" name="Nat. Commun.">
        <title>Molecular traces of alternative social organization in a termite genome.</title>
        <authorList>
            <person name="Terrapon N."/>
            <person name="Li C."/>
            <person name="Robertson H.M."/>
            <person name="Ji L."/>
            <person name="Meng X."/>
            <person name="Booth W."/>
            <person name="Chen Z."/>
            <person name="Childers C.P."/>
            <person name="Glastad K.M."/>
            <person name="Gokhale K."/>
            <person name="Gowin J."/>
            <person name="Gronenberg W."/>
            <person name="Hermansen R.A."/>
            <person name="Hu H."/>
            <person name="Hunt B.G."/>
            <person name="Huylmans A.K."/>
            <person name="Khalil S.M."/>
            <person name="Mitchell R.D."/>
            <person name="Munoz-Torres M.C."/>
            <person name="Mustard J.A."/>
            <person name="Pan H."/>
            <person name="Reese J.T."/>
            <person name="Scharf M.E."/>
            <person name="Sun F."/>
            <person name="Vogel H."/>
            <person name="Xiao J."/>
            <person name="Yang W."/>
            <person name="Yang Z."/>
            <person name="Yang Z."/>
            <person name="Zhou J."/>
            <person name="Zhu J."/>
            <person name="Brent C.S."/>
            <person name="Elsik C.G."/>
            <person name="Goodisman M.A."/>
            <person name="Liberles D.A."/>
            <person name="Roe R.M."/>
            <person name="Vargo E.L."/>
            <person name="Vilcinskas A."/>
            <person name="Wang J."/>
            <person name="Bornberg-Bauer E."/>
            <person name="Korb J."/>
            <person name="Zhang G."/>
            <person name="Liebig J."/>
        </authorList>
    </citation>
    <scope>NUCLEOTIDE SEQUENCE [LARGE SCALE GENOMIC DNA]</scope>
    <source>
        <tissue evidence="18">Whole organism</tissue>
    </source>
</reference>
<dbReference type="PROSITE" id="PS50865">
    <property type="entry name" value="ZF_MYND_2"/>
    <property type="match status" value="1"/>
</dbReference>
<keyword evidence="8 15" id="KW-0863">Zinc-finger</keyword>
<dbReference type="Gene3D" id="6.10.140.2220">
    <property type="match status" value="1"/>
</dbReference>
<feature type="domain" description="MYND-type" evidence="17">
    <location>
        <begin position="306"/>
        <end position="345"/>
    </location>
</feature>
<dbReference type="Pfam" id="PF01753">
    <property type="entry name" value="zf-MYND"/>
    <property type="match status" value="1"/>
</dbReference>
<comment type="catalytic activity">
    <reaction evidence="11">
        <text>L-lysyl-[protein] + S-adenosyl-L-methionine = N(6)-methyl-L-lysyl-[protein] + S-adenosyl-L-homocysteine + H(+)</text>
        <dbReference type="Rhea" id="RHEA:51736"/>
        <dbReference type="Rhea" id="RHEA-COMP:9752"/>
        <dbReference type="Rhea" id="RHEA-COMP:13053"/>
        <dbReference type="ChEBI" id="CHEBI:15378"/>
        <dbReference type="ChEBI" id="CHEBI:29969"/>
        <dbReference type="ChEBI" id="CHEBI:57856"/>
        <dbReference type="ChEBI" id="CHEBI:59789"/>
        <dbReference type="ChEBI" id="CHEBI:61929"/>
    </reaction>
</comment>
<dbReference type="AlphaFoldDB" id="A0A067QU06"/>
<name>A0A067QU06_ZOONE</name>
<evidence type="ECO:0000256" key="14">
    <source>
        <dbReference type="ARBA" id="ARBA00093680"/>
    </source>
</evidence>
<feature type="domain" description="SET" evidence="16">
    <location>
        <begin position="261"/>
        <end position="549"/>
    </location>
</feature>
<dbReference type="Gene3D" id="1.25.40.10">
    <property type="entry name" value="Tetratricopeptide repeat domain"/>
    <property type="match status" value="2"/>
</dbReference>
<proteinExistence type="predicted"/>
<dbReference type="SMART" id="SM00317">
    <property type="entry name" value="SET"/>
    <property type="match status" value="1"/>
</dbReference>
<dbReference type="OMA" id="FDCTCPA"/>
<evidence type="ECO:0000256" key="6">
    <source>
        <dbReference type="ARBA" id="ARBA00022691"/>
    </source>
</evidence>
<dbReference type="InterPro" id="IPR011990">
    <property type="entry name" value="TPR-like_helical_dom_sf"/>
</dbReference>
<evidence type="ECO:0000256" key="12">
    <source>
        <dbReference type="ARBA" id="ARBA00093423"/>
    </source>
</evidence>
<evidence type="ECO:0000256" key="9">
    <source>
        <dbReference type="ARBA" id="ARBA00022833"/>
    </source>
</evidence>
<keyword evidence="4" id="KW-0489">Methyltransferase</keyword>
<dbReference type="InterPro" id="IPR001214">
    <property type="entry name" value="SET_dom"/>
</dbReference>
<evidence type="ECO:0000256" key="15">
    <source>
        <dbReference type="PROSITE-ProRule" id="PRU00134"/>
    </source>
</evidence>
<keyword evidence="9" id="KW-0862">Zinc</keyword>
<dbReference type="CDD" id="cd10536">
    <property type="entry name" value="SET_SMYD4"/>
    <property type="match status" value="1"/>
</dbReference>
<keyword evidence="3" id="KW-0963">Cytoplasm</keyword>
<dbReference type="PANTHER" id="PTHR46165:SF2">
    <property type="entry name" value="SET AND MYND DOMAIN-CONTAINING PROTEIN 4"/>
    <property type="match status" value="1"/>
</dbReference>